<evidence type="ECO:0000256" key="1">
    <source>
        <dbReference type="ARBA" id="ARBA00022485"/>
    </source>
</evidence>
<evidence type="ECO:0000256" key="5">
    <source>
        <dbReference type="ARBA" id="ARBA00023224"/>
    </source>
</evidence>
<keyword evidence="11" id="KW-1185">Reference proteome</keyword>
<dbReference type="Pfam" id="PF00015">
    <property type="entry name" value="MCPsignal"/>
    <property type="match status" value="1"/>
</dbReference>
<proteinExistence type="predicted"/>
<dbReference type="OrthoDB" id="9798098at2"/>
<dbReference type="PANTHER" id="PTHR32089">
    <property type="entry name" value="METHYL-ACCEPTING CHEMOTAXIS PROTEIN MCPB"/>
    <property type="match status" value="1"/>
</dbReference>
<feature type="domain" description="4Fe-4S ferredoxin-type" evidence="8">
    <location>
        <begin position="5"/>
        <end position="35"/>
    </location>
</feature>
<dbReference type="GO" id="GO:0016020">
    <property type="term" value="C:membrane"/>
    <property type="evidence" value="ECO:0007669"/>
    <property type="project" value="InterPro"/>
</dbReference>
<dbReference type="Gene3D" id="1.10.287.950">
    <property type="entry name" value="Methyl-accepting chemotaxis protein"/>
    <property type="match status" value="1"/>
</dbReference>
<feature type="domain" description="Methyl-accepting transducer" evidence="7">
    <location>
        <begin position="421"/>
        <end position="630"/>
    </location>
</feature>
<evidence type="ECO:0000256" key="4">
    <source>
        <dbReference type="ARBA" id="ARBA00023014"/>
    </source>
</evidence>
<evidence type="ECO:0000313" key="10">
    <source>
        <dbReference type="EMBL" id="SHJ46533.1"/>
    </source>
</evidence>
<evidence type="ECO:0000259" key="8">
    <source>
        <dbReference type="PROSITE" id="PS51379"/>
    </source>
</evidence>
<dbReference type="InterPro" id="IPR007202">
    <property type="entry name" value="4Fe-4S_dom"/>
</dbReference>
<dbReference type="Pfam" id="PF02906">
    <property type="entry name" value="Fe_hyd_lg_C"/>
    <property type="match status" value="1"/>
</dbReference>
<name>A0A1M6JIP2_9FIRM</name>
<protein>
    <submittedName>
        <fullName evidence="10">Fe-S cluster</fullName>
    </submittedName>
</protein>
<dbReference type="PANTHER" id="PTHR32089:SF112">
    <property type="entry name" value="LYSOZYME-LIKE PROTEIN-RELATED"/>
    <property type="match status" value="1"/>
</dbReference>
<dbReference type="Pfam" id="PF04060">
    <property type="entry name" value="FeS"/>
    <property type="match status" value="1"/>
</dbReference>
<dbReference type="InterPro" id="IPR009016">
    <property type="entry name" value="Fe_hydrogenase"/>
</dbReference>
<dbReference type="Gene3D" id="3.30.70.20">
    <property type="match status" value="1"/>
</dbReference>
<gene>
    <name evidence="10" type="ORF">SAMN05444373_105714</name>
</gene>
<evidence type="ECO:0000259" key="7">
    <source>
        <dbReference type="PROSITE" id="PS50111"/>
    </source>
</evidence>
<dbReference type="SUPFAM" id="SSF54862">
    <property type="entry name" value="4Fe-4S ferredoxins"/>
    <property type="match status" value="1"/>
</dbReference>
<evidence type="ECO:0000256" key="6">
    <source>
        <dbReference type="PROSITE-ProRule" id="PRU00284"/>
    </source>
</evidence>
<dbReference type="EMBL" id="FQZP01000057">
    <property type="protein sequence ID" value="SHJ46533.1"/>
    <property type="molecule type" value="Genomic_DNA"/>
</dbReference>
<dbReference type="PROSITE" id="PS51656">
    <property type="entry name" value="4FE4S"/>
    <property type="match status" value="1"/>
</dbReference>
<keyword evidence="5 6" id="KW-0807">Transducer</keyword>
<dbReference type="SUPFAM" id="SSF58104">
    <property type="entry name" value="Methyl-accepting chemotaxis protein (MCP) signaling domain"/>
    <property type="match status" value="1"/>
</dbReference>
<dbReference type="PROSITE" id="PS00198">
    <property type="entry name" value="4FE4S_FER_1"/>
    <property type="match status" value="1"/>
</dbReference>
<accession>A0A1M6JIP2</accession>
<evidence type="ECO:0000256" key="3">
    <source>
        <dbReference type="ARBA" id="ARBA00023004"/>
    </source>
</evidence>
<evidence type="ECO:0000259" key="9">
    <source>
        <dbReference type="PROSITE" id="PS51656"/>
    </source>
</evidence>
<dbReference type="InterPro" id="IPR017896">
    <property type="entry name" value="4Fe4S_Fe-S-bd"/>
</dbReference>
<dbReference type="PROSITE" id="PS51379">
    <property type="entry name" value="4FE4S_FER_2"/>
    <property type="match status" value="2"/>
</dbReference>
<dbReference type="SMART" id="SM00283">
    <property type="entry name" value="MA"/>
    <property type="match status" value="1"/>
</dbReference>
<reference evidence="10 11" key="1">
    <citation type="submission" date="2016-11" db="EMBL/GenBank/DDBJ databases">
        <authorList>
            <person name="Varghese N."/>
            <person name="Submissions S."/>
        </authorList>
    </citation>
    <scope>NUCLEOTIDE SEQUENCE [LARGE SCALE GENOMIC DNA]</scope>
    <source>
        <strain evidence="10 11">DSM 19027</strain>
    </source>
</reference>
<feature type="domain" description="4Fe-4S ferredoxin-type" evidence="8">
    <location>
        <begin position="36"/>
        <end position="65"/>
    </location>
</feature>
<keyword evidence="4" id="KW-0411">Iron-sulfur</keyword>
<feature type="domain" description="4Fe-4S" evidence="9">
    <location>
        <begin position="365"/>
        <end position="427"/>
    </location>
</feature>
<dbReference type="InterPro" id="IPR004089">
    <property type="entry name" value="MCPsignal_dom"/>
</dbReference>
<dbReference type="AlphaFoldDB" id="A0A1M6JIP2"/>
<dbReference type="GO" id="GO:0007165">
    <property type="term" value="P:signal transduction"/>
    <property type="evidence" value="ECO:0007669"/>
    <property type="project" value="UniProtKB-KW"/>
</dbReference>
<keyword evidence="2" id="KW-0479">Metal-binding</keyword>
<dbReference type="Gene3D" id="3.40.50.1780">
    <property type="match status" value="1"/>
</dbReference>
<evidence type="ECO:0000313" key="11">
    <source>
        <dbReference type="Proteomes" id="UP000324781"/>
    </source>
</evidence>
<keyword evidence="1" id="KW-0004">4Fe-4S</keyword>
<dbReference type="GO" id="GO:0051539">
    <property type="term" value="F:4 iron, 4 sulfur cluster binding"/>
    <property type="evidence" value="ECO:0007669"/>
    <property type="project" value="UniProtKB-KW"/>
</dbReference>
<dbReference type="GO" id="GO:0046872">
    <property type="term" value="F:metal ion binding"/>
    <property type="evidence" value="ECO:0007669"/>
    <property type="project" value="UniProtKB-KW"/>
</dbReference>
<dbReference type="SUPFAM" id="SSF53920">
    <property type="entry name" value="Fe-only hydrogenase"/>
    <property type="match status" value="1"/>
</dbReference>
<keyword evidence="3" id="KW-0408">Iron</keyword>
<sequence>MIRAGVIVTDNTKCVGCNKCLRKCIVPFANRVTEDRKIVVDHKHCILCGECLKICGHGARSYTDDTDVFFRDLKNGTEMAVIVAPSFQFNYPGKFRNVLAWLREMGVKLIYDVSFGADITTYLYIRAVQKMGLKTVIAQPCPVIVNSIEQCYPNLIKYLSPIGSPMFCTAAYIRKYEGFGGKIAAISPCIGKADEFSKDQLISYNVTFRKLMERYNASHFDPKAETGYDSPASLVGYWYPTPGGLKECVEQLFGRKFHIKRIEGPALAHEYLKEINESEEIIPAVIDILNCSEGCLSGTGTEAGIAHDSKEQALFAKAYGANVSPLRKHLRYRKLISHFDKVLKMEDFMYSYTPRSDDVRISDKDREAGFLALEKYTQEERTIDCSACGYESCRQMAEAVFLGFNFPENCINYSKKKLQKSFDDISEQKGKVEELLAKANDMAAKQTEFIGRLKNDVETVNHVIGEMVQVYNSIANSITEINTQMMEVEALSRNSAESTDELRKKFDDYLQMSQTIRNISEQTRLLSLNASIEAARAGDYGRGFQVVAEEVRKLAEDANMAVAGSREINSVIENDIEKINDMISKLEKVVIMVNENIQNVLAASEEASASMQHIENTVGEIVLSAEKMCV</sequence>
<dbReference type="Proteomes" id="UP000324781">
    <property type="component" value="Unassembled WGS sequence"/>
</dbReference>
<evidence type="ECO:0000256" key="2">
    <source>
        <dbReference type="ARBA" id="ARBA00022723"/>
    </source>
</evidence>
<dbReference type="InterPro" id="IPR017900">
    <property type="entry name" value="4Fe4S_Fe_S_CS"/>
</dbReference>
<dbReference type="PROSITE" id="PS50111">
    <property type="entry name" value="CHEMOTAXIS_TRANSDUC_2"/>
    <property type="match status" value="1"/>
</dbReference>
<dbReference type="Gene3D" id="3.40.950.10">
    <property type="entry name" value="Fe-only Hydrogenase (Larger Subunit), Chain L, domain 3"/>
    <property type="match status" value="1"/>
</dbReference>
<organism evidence="10 11">
    <name type="scientific">Thermoclostridium caenicola</name>
    <dbReference type="NCBI Taxonomy" id="659425"/>
    <lineage>
        <taxon>Bacteria</taxon>
        <taxon>Bacillati</taxon>
        <taxon>Bacillota</taxon>
        <taxon>Clostridia</taxon>
        <taxon>Eubacteriales</taxon>
        <taxon>Oscillospiraceae</taxon>
        <taxon>Thermoclostridium</taxon>
    </lineage>
</organism>
<dbReference type="Gene3D" id="1.10.15.40">
    <property type="entry name" value="Electron transport complex subunit B, putative Fe-S cluster"/>
    <property type="match status" value="1"/>
</dbReference>
<dbReference type="RefSeq" id="WP_149679498.1">
    <property type="nucleotide sequence ID" value="NZ_FQZP01000057.1"/>
</dbReference>
<dbReference type="InterPro" id="IPR004108">
    <property type="entry name" value="Fe_hydrogenase_lsu_C"/>
</dbReference>